<feature type="transmembrane region" description="Helical" evidence="2">
    <location>
        <begin position="125"/>
        <end position="143"/>
    </location>
</feature>
<evidence type="ECO:0000259" key="3">
    <source>
        <dbReference type="Pfam" id="PF18990"/>
    </source>
</evidence>
<keyword evidence="2" id="KW-0812">Transmembrane</keyword>
<feature type="compositionally biased region" description="Basic and acidic residues" evidence="1">
    <location>
        <begin position="449"/>
        <end position="458"/>
    </location>
</feature>
<keyword evidence="2" id="KW-1133">Transmembrane helix</keyword>
<dbReference type="AlphaFoldDB" id="A0A381UQL7"/>
<feature type="domain" description="DUF5723" evidence="3">
    <location>
        <begin position="42"/>
        <end position="202"/>
    </location>
</feature>
<gene>
    <name evidence="4" type="ORF">METZ01_LOCUS82925</name>
</gene>
<sequence length="494" mass="54260">MGQIKRDPRSIAMANAYTTIADGFFAVGYNPAMIAYQQDKPFMLQVIGFDMGFAGNFLSLQNLNSLSGDTLYALGENPRNPNDDSKDKLFRQFEDAGGLAFSQDLHFPLPIINYSSGNMAFTSNLVWMSNLVFPIGILELLFYGNGKRPSMDMTLDVEVFGINEVGFTFAVPYNSFALGVTAKYLQGLFYFGVDPDSSIANLVTSDYYFYGSGKYLLRFGVGGSGFGLDLGLVTKEYNGFRAGVSLINALGTIEWNKQGMMKDLVAGPDAVIGTDDDLFNPAAFLGFPAINESQAIAYEYTIDSVNASGLSNPNIFNSEPFKAVSNTDPDGNPKEFKTRYPAIFRAGVSYTTELFILSSDLWTGFRNQLYAHAGWRWSAGFEFLKFPNIPLRLGFAYGGPTFKELGLGFGYHTGPMIFDFGFGFKNGVWIHSMQGLNLSLQLTITSFKGRDSTKKPESSTEGPAPLPIEDNNNEELDNTNDQEINETSDESLSG</sequence>
<evidence type="ECO:0000313" key="4">
    <source>
        <dbReference type="EMBL" id="SVA30071.1"/>
    </source>
</evidence>
<dbReference type="EMBL" id="UINC01006862">
    <property type="protein sequence ID" value="SVA30071.1"/>
    <property type="molecule type" value="Genomic_DNA"/>
</dbReference>
<keyword evidence="2" id="KW-0472">Membrane</keyword>
<proteinExistence type="predicted"/>
<evidence type="ECO:0000256" key="2">
    <source>
        <dbReference type="SAM" id="Phobius"/>
    </source>
</evidence>
<dbReference type="InterPro" id="IPR043781">
    <property type="entry name" value="DUF5723"/>
</dbReference>
<organism evidence="4">
    <name type="scientific">marine metagenome</name>
    <dbReference type="NCBI Taxonomy" id="408172"/>
    <lineage>
        <taxon>unclassified sequences</taxon>
        <taxon>metagenomes</taxon>
        <taxon>ecological metagenomes</taxon>
    </lineage>
</organism>
<reference evidence="4" key="1">
    <citation type="submission" date="2018-05" db="EMBL/GenBank/DDBJ databases">
        <authorList>
            <person name="Lanie J.A."/>
            <person name="Ng W.-L."/>
            <person name="Kazmierczak K.M."/>
            <person name="Andrzejewski T.M."/>
            <person name="Davidsen T.M."/>
            <person name="Wayne K.J."/>
            <person name="Tettelin H."/>
            <person name="Glass J.I."/>
            <person name="Rusch D."/>
            <person name="Podicherti R."/>
            <person name="Tsui H.-C.T."/>
            <person name="Winkler M.E."/>
        </authorList>
    </citation>
    <scope>NUCLEOTIDE SEQUENCE</scope>
</reference>
<dbReference type="Pfam" id="PF18990">
    <property type="entry name" value="DUF5723"/>
    <property type="match status" value="1"/>
</dbReference>
<evidence type="ECO:0000256" key="1">
    <source>
        <dbReference type="SAM" id="MobiDB-lite"/>
    </source>
</evidence>
<name>A0A381UQL7_9ZZZZ</name>
<accession>A0A381UQL7</accession>
<feature type="region of interest" description="Disordered" evidence="1">
    <location>
        <begin position="449"/>
        <end position="494"/>
    </location>
</feature>
<protein>
    <recommendedName>
        <fullName evidence="3">DUF5723 domain-containing protein</fullName>
    </recommendedName>
</protein>
<feature type="compositionally biased region" description="Acidic residues" evidence="1">
    <location>
        <begin position="471"/>
        <end position="494"/>
    </location>
</feature>
<dbReference type="Gene3D" id="2.40.160.60">
    <property type="entry name" value="Outer membrane protein transport protein (OMPP1/FadL/TodX)"/>
    <property type="match status" value="1"/>
</dbReference>